<dbReference type="PROSITE" id="PS50076">
    <property type="entry name" value="DNAJ_2"/>
    <property type="match status" value="1"/>
</dbReference>
<dbReference type="PANTHER" id="PTHR44144:SF1">
    <property type="entry name" value="DNAJ HOMOLOG SUBFAMILY C MEMBER 9"/>
    <property type="match status" value="1"/>
</dbReference>
<feature type="domain" description="J" evidence="2">
    <location>
        <begin position="16"/>
        <end position="80"/>
    </location>
</feature>
<dbReference type="PANTHER" id="PTHR44144">
    <property type="entry name" value="DNAJ HOMOLOG SUBFAMILY C MEMBER 9"/>
    <property type="match status" value="1"/>
</dbReference>
<dbReference type="SUPFAM" id="SSF46565">
    <property type="entry name" value="Chaperone J-domain"/>
    <property type="match status" value="1"/>
</dbReference>
<dbReference type="PROSITE" id="PS00636">
    <property type="entry name" value="DNAJ_1"/>
    <property type="match status" value="1"/>
</dbReference>
<evidence type="ECO:0000259" key="2">
    <source>
        <dbReference type="PROSITE" id="PS50076"/>
    </source>
</evidence>
<feature type="compositionally biased region" description="Basic and acidic residues" evidence="1">
    <location>
        <begin position="193"/>
        <end position="204"/>
    </location>
</feature>
<gene>
    <name evidence="3" type="ORF">PAUS00366_LOCUS23043</name>
</gene>
<dbReference type="GO" id="GO:0031072">
    <property type="term" value="F:heat shock protein binding"/>
    <property type="evidence" value="ECO:0007669"/>
    <property type="project" value="TreeGrafter"/>
</dbReference>
<evidence type="ECO:0000313" key="3">
    <source>
        <dbReference type="EMBL" id="CAE0730257.1"/>
    </source>
</evidence>
<name>A0A7S4EQU9_9STRA</name>
<dbReference type="Pfam" id="PF00226">
    <property type="entry name" value="DnaJ"/>
    <property type="match status" value="1"/>
</dbReference>
<dbReference type="Pfam" id="PF23302">
    <property type="entry name" value="HTH_DNAJC9"/>
    <property type="match status" value="1"/>
</dbReference>
<dbReference type="GO" id="GO:0005737">
    <property type="term" value="C:cytoplasm"/>
    <property type="evidence" value="ECO:0007669"/>
    <property type="project" value="TreeGrafter"/>
</dbReference>
<reference evidence="3" key="1">
    <citation type="submission" date="2021-01" db="EMBL/GenBank/DDBJ databases">
        <authorList>
            <person name="Corre E."/>
            <person name="Pelletier E."/>
            <person name="Niang G."/>
            <person name="Scheremetjew M."/>
            <person name="Finn R."/>
            <person name="Kale V."/>
            <person name="Holt S."/>
            <person name="Cochrane G."/>
            <person name="Meng A."/>
            <person name="Brown T."/>
            <person name="Cohen L."/>
        </authorList>
    </citation>
    <scope>NUCLEOTIDE SEQUENCE</scope>
    <source>
        <strain evidence="3">10249 10 AB</strain>
    </source>
</reference>
<dbReference type="PRINTS" id="PR00625">
    <property type="entry name" value="JDOMAIN"/>
</dbReference>
<dbReference type="CDD" id="cd06257">
    <property type="entry name" value="DnaJ"/>
    <property type="match status" value="1"/>
</dbReference>
<dbReference type="SMART" id="SM00271">
    <property type="entry name" value="DnaJ"/>
    <property type="match status" value="1"/>
</dbReference>
<dbReference type="InterPro" id="IPR018253">
    <property type="entry name" value="DnaJ_domain_CS"/>
</dbReference>
<dbReference type="GO" id="GO:0005634">
    <property type="term" value="C:nucleus"/>
    <property type="evidence" value="ECO:0007669"/>
    <property type="project" value="TreeGrafter"/>
</dbReference>
<protein>
    <recommendedName>
        <fullName evidence="2">J domain-containing protein</fullName>
    </recommendedName>
</protein>
<feature type="region of interest" description="Disordered" evidence="1">
    <location>
        <begin position="193"/>
        <end position="268"/>
    </location>
</feature>
<feature type="compositionally biased region" description="Acidic residues" evidence="1">
    <location>
        <begin position="205"/>
        <end position="218"/>
    </location>
</feature>
<dbReference type="Gene3D" id="1.10.287.110">
    <property type="entry name" value="DnaJ domain"/>
    <property type="match status" value="1"/>
</dbReference>
<evidence type="ECO:0000256" key="1">
    <source>
        <dbReference type="SAM" id="MobiDB-lite"/>
    </source>
</evidence>
<dbReference type="InterPro" id="IPR056453">
    <property type="entry name" value="HTH_DNAJC9"/>
</dbReference>
<dbReference type="InterPro" id="IPR052594">
    <property type="entry name" value="J_domain-containing_protein"/>
</dbReference>
<proteinExistence type="predicted"/>
<organism evidence="3">
    <name type="scientific">Pseudo-nitzschia australis</name>
    <dbReference type="NCBI Taxonomy" id="44445"/>
    <lineage>
        <taxon>Eukaryota</taxon>
        <taxon>Sar</taxon>
        <taxon>Stramenopiles</taxon>
        <taxon>Ochrophyta</taxon>
        <taxon>Bacillariophyta</taxon>
        <taxon>Bacillariophyceae</taxon>
        <taxon>Bacillariophycidae</taxon>
        <taxon>Bacillariales</taxon>
        <taxon>Bacillariaceae</taxon>
        <taxon>Pseudo-nitzschia</taxon>
    </lineage>
</organism>
<dbReference type="AlphaFoldDB" id="A0A7S4EQU9"/>
<sequence length="315" mass="36201">MASVFQQAFGTGELDLYEDVLHASKDCSPSQLRKAYYKQALKFHPDKNKSKEAKLKFQAISLAYSFLKDPKKRKEYDRDGVIPFDDEDDETNEQSRESWKEYFDLIFGKLSTDDIDSFAQKYKMSDEEEKDVLDNYVKFKGNLKKMLEFVMLSEERDVARWIEDYIQPAIENNKVEKFEAMLKKTRSQIEKKIAQEKTEKSTEDIHDDPDETETEDSGSDYGADDNTSKQPGGSKIKAKNGKQKAVRKGKSTKIKTKPKSQKRSSEEDLIAAIRNKNGRGNPLASIAARYGVSSMEDDPLDDANFEKLRSKYLKK</sequence>
<dbReference type="InterPro" id="IPR036869">
    <property type="entry name" value="J_dom_sf"/>
</dbReference>
<accession>A0A7S4EQU9</accession>
<dbReference type="EMBL" id="HBIX01035248">
    <property type="protein sequence ID" value="CAE0730257.1"/>
    <property type="molecule type" value="Transcribed_RNA"/>
</dbReference>
<dbReference type="InterPro" id="IPR001623">
    <property type="entry name" value="DnaJ_domain"/>
</dbReference>
<feature type="compositionally biased region" description="Basic residues" evidence="1">
    <location>
        <begin position="236"/>
        <end position="262"/>
    </location>
</feature>